<proteinExistence type="predicted"/>
<dbReference type="EMBL" id="CABMJJ010000009">
    <property type="protein sequence ID" value="VVC03975.1"/>
    <property type="molecule type" value="Genomic_DNA"/>
</dbReference>
<protein>
    <submittedName>
        <fullName evidence="1">Uncharacterized protein</fullName>
    </submittedName>
</protein>
<organism evidence="1 2">
    <name type="scientific">Candidatus Bilamarchaeum dharawalense</name>
    <dbReference type="NCBI Taxonomy" id="2885759"/>
    <lineage>
        <taxon>Archaea</taxon>
        <taxon>Candidatus Micrarchaeota</taxon>
        <taxon>Candidatus Micrarchaeia</taxon>
        <taxon>Candidatus Anstonellales</taxon>
        <taxon>Candidatus Bilamarchaeaceae</taxon>
        <taxon>Candidatus Bilamarchaeum</taxon>
    </lineage>
</organism>
<dbReference type="Proteomes" id="UP000789941">
    <property type="component" value="Unassembled WGS sequence"/>
</dbReference>
<reference evidence="1 2" key="1">
    <citation type="submission" date="2019-08" db="EMBL/GenBank/DDBJ databases">
        <authorList>
            <person name="Vazquez-Campos X."/>
        </authorList>
    </citation>
    <scope>NUCLEOTIDE SEQUENCE [LARGE SCALE GENOMIC DNA]</scope>
    <source>
        <strain evidence="1">LFW-283_2</strain>
    </source>
</reference>
<evidence type="ECO:0000313" key="2">
    <source>
        <dbReference type="Proteomes" id="UP000789941"/>
    </source>
</evidence>
<evidence type="ECO:0000313" key="1">
    <source>
        <dbReference type="EMBL" id="VVC03975.1"/>
    </source>
</evidence>
<accession>A0A5E4LPJ9</accession>
<gene>
    <name evidence="1" type="ORF">LFW2832_00646</name>
</gene>
<dbReference type="AlphaFoldDB" id="A0A5E4LPJ9"/>
<comment type="caution">
    <text evidence="1">The sequence shown here is derived from an EMBL/GenBank/DDBJ whole genome shotgun (WGS) entry which is preliminary data.</text>
</comment>
<name>A0A5E4LPJ9_9ARCH</name>
<sequence>MAVQRTDFIVSASRALTDHATRSGLSLRTPIHEGLEKFRRRFTSAFDEIEQRPDGESIYQSMLPLSDRNAKITTVEGDSVHLLVSKLFRSSEQGRLGVLMYLLREDSTRIFLIYQSQSHCMWRVAPSGTHGWFGKTDDQNQLNLPYTFQRLLDSHAIDGKARPAELIHPTLFNYLLLQPALYPFYDEMCQTVLLGVRQDPVVTEISPGAAIDIRRGVFGDMLEWPTQGCIRRASFDSLDRELRYHFVVSPYGFGMSSAEKRIAFNRYGLRPMPKFVGPMIEPFTDYYQEIDYAFAPVNHHYALRDPLRVLADMTQKVGDVRVVPMEVLHFLNSLRKALSQQCADLPRIGEEISARWDEAVRLHS</sequence>